<evidence type="ECO:0000256" key="2">
    <source>
        <dbReference type="SAM" id="MobiDB-lite"/>
    </source>
</evidence>
<proteinExistence type="predicted"/>
<feature type="compositionally biased region" description="Polar residues" evidence="2">
    <location>
        <begin position="374"/>
        <end position="384"/>
    </location>
</feature>
<feature type="region of interest" description="Disordered" evidence="2">
    <location>
        <begin position="216"/>
        <end position="332"/>
    </location>
</feature>
<sequence length="384" mass="43154">MRLLIFGLVLAAIHAEEVRLVELEPDQAAQYINQQDQTLKYAPKIDSNVPSVRYIGNHPEHVVEDIYLANQYHGQDGLGAYVYGYSVPDIAKTEKKERSGNLKGAYNYIAGNGQEIKVQYWDDGTGFHQIDNVPKDQPEDNPEVKAAKEEHLRIWHEQALRNSQAPPDPYSNHYNNYATAQSQQSIQNQYQQYQGQISYQPQSQTYPQAHNVNQYQAQGHSVQPASQQQQHAPAAAHNQQVQHNLNAAQQQPQQQQVQQQQHANSVDYTGQYSNQQQSWVQNPLASESSVNAANANPQVSDSAWAHNAPNSQRQNLGRPNPEEEENGPPKGFFYSFDYPVGIIVGKEGQNLEAAYNQNKEIFDKQLKGEVPRPSGSQSSYHASA</sequence>
<dbReference type="GO" id="GO:0062129">
    <property type="term" value="C:chitin-based extracellular matrix"/>
    <property type="evidence" value="ECO:0007669"/>
    <property type="project" value="TreeGrafter"/>
</dbReference>
<dbReference type="PANTHER" id="PTHR10380">
    <property type="entry name" value="CUTICLE PROTEIN"/>
    <property type="match status" value="1"/>
</dbReference>
<protein>
    <submittedName>
        <fullName evidence="4">Uncharacterized protein</fullName>
    </submittedName>
</protein>
<dbReference type="PROSITE" id="PS51155">
    <property type="entry name" value="CHIT_BIND_RR_2"/>
    <property type="match status" value="1"/>
</dbReference>
<dbReference type="PANTHER" id="PTHR10380:SF236">
    <property type="entry name" value="PUPAL CUTICLE PROTEIN EDG-84A-LIKE PROTEIN"/>
    <property type="match status" value="1"/>
</dbReference>
<name>A0AAN7SPD3_9COLE</name>
<evidence type="ECO:0000256" key="1">
    <source>
        <dbReference type="PROSITE-ProRule" id="PRU00497"/>
    </source>
</evidence>
<keyword evidence="3" id="KW-0732">Signal</keyword>
<accession>A0AAN7SPD3</accession>
<feature type="compositionally biased region" description="Low complexity" evidence="2">
    <location>
        <begin position="220"/>
        <end position="261"/>
    </location>
</feature>
<gene>
    <name evidence="4" type="ORF">RN001_008779</name>
</gene>
<dbReference type="Pfam" id="PF00379">
    <property type="entry name" value="Chitin_bind_4"/>
    <property type="match status" value="1"/>
</dbReference>
<feature type="region of interest" description="Disordered" evidence="2">
    <location>
        <begin position="363"/>
        <end position="384"/>
    </location>
</feature>
<feature type="compositionally biased region" description="Polar residues" evidence="2">
    <location>
        <begin position="308"/>
        <end position="317"/>
    </location>
</feature>
<dbReference type="Proteomes" id="UP001353858">
    <property type="component" value="Unassembled WGS sequence"/>
</dbReference>
<dbReference type="GO" id="GO:0008010">
    <property type="term" value="F:structural constituent of chitin-based larval cuticle"/>
    <property type="evidence" value="ECO:0007669"/>
    <property type="project" value="TreeGrafter"/>
</dbReference>
<evidence type="ECO:0000313" key="4">
    <source>
        <dbReference type="EMBL" id="KAK4880633.1"/>
    </source>
</evidence>
<keyword evidence="1" id="KW-0193">Cuticle</keyword>
<evidence type="ECO:0000313" key="5">
    <source>
        <dbReference type="Proteomes" id="UP001353858"/>
    </source>
</evidence>
<organism evidence="4 5">
    <name type="scientific">Aquatica leii</name>
    <dbReference type="NCBI Taxonomy" id="1421715"/>
    <lineage>
        <taxon>Eukaryota</taxon>
        <taxon>Metazoa</taxon>
        <taxon>Ecdysozoa</taxon>
        <taxon>Arthropoda</taxon>
        <taxon>Hexapoda</taxon>
        <taxon>Insecta</taxon>
        <taxon>Pterygota</taxon>
        <taxon>Neoptera</taxon>
        <taxon>Endopterygota</taxon>
        <taxon>Coleoptera</taxon>
        <taxon>Polyphaga</taxon>
        <taxon>Elateriformia</taxon>
        <taxon>Elateroidea</taxon>
        <taxon>Lampyridae</taxon>
        <taxon>Luciolinae</taxon>
        <taxon>Aquatica</taxon>
    </lineage>
</organism>
<dbReference type="AlphaFoldDB" id="A0AAN7SPD3"/>
<dbReference type="InterPro" id="IPR050468">
    <property type="entry name" value="Cuticle_Struct_Prot"/>
</dbReference>
<feature type="compositionally biased region" description="Polar residues" evidence="2">
    <location>
        <begin position="262"/>
        <end position="290"/>
    </location>
</feature>
<keyword evidence="5" id="KW-1185">Reference proteome</keyword>
<dbReference type="EMBL" id="JARPUR010000003">
    <property type="protein sequence ID" value="KAK4880633.1"/>
    <property type="molecule type" value="Genomic_DNA"/>
</dbReference>
<evidence type="ECO:0000256" key="3">
    <source>
        <dbReference type="SAM" id="SignalP"/>
    </source>
</evidence>
<reference evidence="5" key="1">
    <citation type="submission" date="2023-01" db="EMBL/GenBank/DDBJ databases">
        <title>Key to firefly adult light organ development and bioluminescence: homeobox transcription factors regulate luciferase expression and transportation to peroxisome.</title>
        <authorList>
            <person name="Fu X."/>
        </authorList>
    </citation>
    <scope>NUCLEOTIDE SEQUENCE [LARGE SCALE GENOMIC DNA]</scope>
</reference>
<dbReference type="InterPro" id="IPR000618">
    <property type="entry name" value="Insect_cuticle"/>
</dbReference>
<comment type="caution">
    <text evidence="4">The sequence shown here is derived from an EMBL/GenBank/DDBJ whole genome shotgun (WGS) entry which is preliminary data.</text>
</comment>
<feature type="signal peptide" evidence="3">
    <location>
        <begin position="1"/>
        <end position="15"/>
    </location>
</feature>
<feature type="chain" id="PRO_5043011136" evidence="3">
    <location>
        <begin position="16"/>
        <end position="384"/>
    </location>
</feature>